<comment type="caution">
    <text evidence="2">The sequence shown here is derived from an EMBL/GenBank/DDBJ whole genome shotgun (WGS) entry which is preliminary data.</text>
</comment>
<sequence>MIKPQLVEGLAEQFSQFLSGEAKVLDQESVRAQVKSMLQGTFDRLDIVSREEFDAQKAVLLRTREKVEALEKQLQTLDEQLQKAP</sequence>
<evidence type="ECO:0000313" key="3">
    <source>
        <dbReference type="Proteomes" id="UP001449225"/>
    </source>
</evidence>
<dbReference type="PANTHER" id="PTHR38040">
    <property type="entry name" value="UBIQUINONE BIOSYNTHESIS ACCESSORY FACTOR UBIK"/>
    <property type="match status" value="1"/>
</dbReference>
<proteinExistence type="inferred from homology"/>
<comment type="subcellular location">
    <subcellularLocation>
        <location evidence="1">Cytoplasm</location>
    </subcellularLocation>
</comment>
<comment type="similarity">
    <text evidence="1">Belongs to the UbiK family.</text>
</comment>
<dbReference type="EMBL" id="JBBMRA010000009">
    <property type="protein sequence ID" value="MEM5536867.1"/>
    <property type="molecule type" value="Genomic_DNA"/>
</dbReference>
<dbReference type="Proteomes" id="UP001449225">
    <property type="component" value="Unassembled WGS sequence"/>
</dbReference>
<evidence type="ECO:0000313" key="2">
    <source>
        <dbReference type="EMBL" id="MEM5536867.1"/>
    </source>
</evidence>
<name>A0ABU9TT28_9GAMM</name>
<keyword evidence="3" id="KW-1185">Reference proteome</keyword>
<accession>A0ABU9TT28</accession>
<dbReference type="InterPro" id="IPR007475">
    <property type="entry name" value="UbiK"/>
</dbReference>
<organism evidence="2 3">
    <name type="scientific">Neptuniibacter pectenicola</name>
    <dbReference type="NCBI Taxonomy" id="1806669"/>
    <lineage>
        <taxon>Bacteria</taxon>
        <taxon>Pseudomonadati</taxon>
        <taxon>Pseudomonadota</taxon>
        <taxon>Gammaproteobacteria</taxon>
        <taxon>Oceanospirillales</taxon>
        <taxon>Oceanospirillaceae</taxon>
        <taxon>Neptuniibacter</taxon>
    </lineage>
</organism>
<dbReference type="PANTHER" id="PTHR38040:SF1">
    <property type="entry name" value="UBIQUINONE BIOSYNTHESIS ACCESSORY FACTOR UBIK"/>
    <property type="match status" value="1"/>
</dbReference>
<evidence type="ECO:0000256" key="1">
    <source>
        <dbReference type="HAMAP-Rule" id="MF_02216"/>
    </source>
</evidence>
<keyword evidence="1" id="KW-0963">Cytoplasm</keyword>
<feature type="coiled-coil region" evidence="1">
    <location>
        <begin position="53"/>
        <end position="80"/>
    </location>
</feature>
<dbReference type="Pfam" id="PF04380">
    <property type="entry name" value="BMFP"/>
    <property type="match status" value="1"/>
</dbReference>
<dbReference type="RefSeq" id="WP_067985034.1">
    <property type="nucleotide sequence ID" value="NZ_CAXBCE010000004.1"/>
</dbReference>
<keyword evidence="1" id="KW-0175">Coiled coil</keyword>
<protein>
    <recommendedName>
        <fullName evidence="1">Ubiquinone biosynthesis accessory factor UbiK</fullName>
    </recommendedName>
</protein>
<reference evidence="2 3" key="1">
    <citation type="submission" date="2024-03" db="EMBL/GenBank/DDBJ databases">
        <title>Community enrichment and isolation of bacterial strains for fucoidan degradation.</title>
        <authorList>
            <person name="Sichert A."/>
        </authorList>
    </citation>
    <scope>NUCLEOTIDE SEQUENCE [LARGE SCALE GENOMIC DNA]</scope>
    <source>
        <strain evidence="2 3">AS76</strain>
    </source>
</reference>
<keyword evidence="1" id="KW-0831">Ubiquinone biosynthesis</keyword>
<dbReference type="HAMAP" id="MF_02216">
    <property type="entry name" value="UbiK"/>
    <property type="match status" value="1"/>
</dbReference>
<gene>
    <name evidence="1" type="primary">ubiK</name>
    <name evidence="2" type="ORF">WNY58_10735</name>
</gene>
<comment type="function">
    <text evidence="1">Required for efficient ubiquinone (coenzyme Q) biosynthesis. UbiK is probably an accessory factor of Ubi enzymes and facilitates ubiquinone biosynthesis by acting as an assembly factor, a targeting factor, or both.</text>
</comment>
<comment type="pathway">
    <text evidence="1">Cofactor biosynthesis; ubiquinone biosynthesis.</text>
</comment>